<gene>
    <name evidence="1" type="ORF">SDC9_165251</name>
</gene>
<comment type="caution">
    <text evidence="1">The sequence shown here is derived from an EMBL/GenBank/DDBJ whole genome shotgun (WGS) entry which is preliminary data.</text>
</comment>
<evidence type="ECO:0000313" key="1">
    <source>
        <dbReference type="EMBL" id="MPN17896.1"/>
    </source>
</evidence>
<dbReference type="EMBL" id="VSSQ01065133">
    <property type="protein sequence ID" value="MPN17896.1"/>
    <property type="molecule type" value="Genomic_DNA"/>
</dbReference>
<organism evidence="1">
    <name type="scientific">bioreactor metagenome</name>
    <dbReference type="NCBI Taxonomy" id="1076179"/>
    <lineage>
        <taxon>unclassified sequences</taxon>
        <taxon>metagenomes</taxon>
        <taxon>ecological metagenomes</taxon>
    </lineage>
</organism>
<name>A0A645FVP8_9ZZZZ</name>
<reference evidence="1" key="1">
    <citation type="submission" date="2019-08" db="EMBL/GenBank/DDBJ databases">
        <authorList>
            <person name="Kucharzyk K."/>
            <person name="Murdoch R.W."/>
            <person name="Higgins S."/>
            <person name="Loffler F."/>
        </authorList>
    </citation>
    <scope>NUCLEOTIDE SEQUENCE</scope>
</reference>
<dbReference type="AlphaFoldDB" id="A0A645FVP8"/>
<sequence>MGFSDGFFNGRKLWDFRNQFVKRFFQRNIDVDRTFFLETKFHRFFDEIEIGFICAFLSIFQKLKVSIRMLRKNLFLANGLPIKNIHKIGWTIRR</sequence>
<proteinExistence type="predicted"/>
<accession>A0A645FVP8</accession>
<protein>
    <submittedName>
        <fullName evidence="1">Uncharacterized protein</fullName>
    </submittedName>
</protein>